<dbReference type="InterPro" id="IPR058519">
    <property type="entry name" value="DUF8206"/>
</dbReference>
<evidence type="ECO:0000259" key="2">
    <source>
        <dbReference type="Pfam" id="PF01926"/>
    </source>
</evidence>
<protein>
    <recommendedName>
        <fullName evidence="7">G domain-containing protein</fullName>
    </recommendedName>
</protein>
<dbReference type="GO" id="GO:0005525">
    <property type="term" value="F:GTP binding"/>
    <property type="evidence" value="ECO:0007669"/>
    <property type="project" value="InterPro"/>
</dbReference>
<sequence length="1193" mass="134655">MDIPNVGQGMALGDLYNAQTGHYANASVLSNTFPSTLIESEDGNAINTKFISEESYKEKFKAFEIHGNLRLSILANIATLNAQAKYLTTEKQSSRSVKFSMSYAVQTKLEKINIRSDTIREYINLEALDDTEATHVVTGIQWGANMLCSFEHSLEEGETEKEVAGILGSSCNTLKVDVGIGDGLTKHSGQSNKDMPVRISILGDIVPTADSYPTSVEDTVQLMRRVPEFVKGVNQGKGSVLEYKLEPIEKVRAHFDLETRVVSAIDTIHLDLVDKVESIFDAIVENRIRLTEASNDILDYSQYIAETEVKRINKELKCFNGDEREFKHSLSETVRAIQAGKAPVDELSRLLEEFEEGSCSSSMVDEVIESYQALTRRISFIRRCQKVNIQVIPRGHEISSVLSTSVTDKTYILIIPKSSDYTVVEQSHDWHIFRLLREDNNDAQTTFMIHDVSISPKDPQSNDLTELTIVKYHGSNKSDQDIFRASILRPSIKLSETELVTQAERTKLADHALRMPCPLFHEGGCHSGALKWVCFKCEEVLQYEYNEFVYCGCGKTWLKDCTFRCDAIEHGYQYKELHARSIESIREKIRPGDDEINILLLGETGVGKSTFINAFANYLRYDSLEIAERMEMTTLIQSSFEIEGTKVIAGKPDQNEKLKGGQSSTQYCRSYVFPLNDDIKIRLIDTPGIGDTRGVKQDRINFEEILNYISGFDKINGVCILLLPDTSRLTTSFRFCIDELLLHLHKSATDNILFTFTKTRSSFYGPGDTMTPLRTYMKELEQANGITIQLEPNNMFYFDNEAFRLYAALKQGIPFDPKTKEAFGASWTKSVEEARRLVKRVMDLKPHRTAETVTLDMARRSILLLTPPMAKINENITIEVKDIKNLRTEAQNNDISAKDLKAKLICSYMDLDPINLASPRTVCTSSSCTTVHGKIVRYNKHCHSNCGLVNVAINVINHAGLRGCWAMNGGETCRECGCRWEKHMHVKIDYTEVKKQKTDTAVEQQLKEKLSRVDVMQLAITEADERIKALESEKKIIFDSLTTFTGFLLQNSILVQNSGIVAYIDMSIENQDRIAHMTDDYTIVNSLTAQRNEFVAQMEIFERAIKDGKSHTAKITSSEVIDAREALCRLKINGQALATVLDWGQQNRIQVSKRETRIVGGYVSGGWSLSGAYSNAKKSVFKKLWFLERKNVR</sequence>
<dbReference type="AlphaFoldDB" id="A0A9P6TXM3"/>
<name>A0A9P6TXM3_9FUNG</name>
<organism evidence="5 6">
    <name type="scientific">Mortierella polycephala</name>
    <dbReference type="NCBI Taxonomy" id="41804"/>
    <lineage>
        <taxon>Eukaryota</taxon>
        <taxon>Fungi</taxon>
        <taxon>Fungi incertae sedis</taxon>
        <taxon>Mucoromycota</taxon>
        <taxon>Mortierellomycotina</taxon>
        <taxon>Mortierellomycetes</taxon>
        <taxon>Mortierellales</taxon>
        <taxon>Mortierellaceae</taxon>
        <taxon>Mortierella</taxon>
    </lineage>
</organism>
<dbReference type="InterPro" id="IPR006073">
    <property type="entry name" value="GTP-bd"/>
</dbReference>
<comment type="caution">
    <text evidence="5">The sequence shown here is derived from an EMBL/GenBank/DDBJ whole genome shotgun (WGS) entry which is preliminary data.</text>
</comment>
<evidence type="ECO:0000259" key="3">
    <source>
        <dbReference type="Pfam" id="PF24674"/>
    </source>
</evidence>
<feature type="domain" description="DUF8206" evidence="4">
    <location>
        <begin position="916"/>
        <end position="988"/>
    </location>
</feature>
<evidence type="ECO:0000256" key="1">
    <source>
        <dbReference type="SAM" id="Coils"/>
    </source>
</evidence>
<evidence type="ECO:0000313" key="5">
    <source>
        <dbReference type="EMBL" id="KAG0250389.1"/>
    </source>
</evidence>
<reference evidence="5" key="1">
    <citation type="journal article" date="2020" name="Fungal Divers.">
        <title>Resolving the Mortierellaceae phylogeny through synthesis of multi-gene phylogenetics and phylogenomics.</title>
        <authorList>
            <person name="Vandepol N."/>
            <person name="Liber J."/>
            <person name="Desiro A."/>
            <person name="Na H."/>
            <person name="Kennedy M."/>
            <person name="Barry K."/>
            <person name="Grigoriev I.V."/>
            <person name="Miller A.N."/>
            <person name="O'Donnell K."/>
            <person name="Stajich J.E."/>
            <person name="Bonito G."/>
        </authorList>
    </citation>
    <scope>NUCLEOTIDE SEQUENCE</scope>
    <source>
        <strain evidence="5">KOD948</strain>
    </source>
</reference>
<dbReference type="EMBL" id="JAAAJA010000691">
    <property type="protein sequence ID" value="KAG0250389.1"/>
    <property type="molecule type" value="Genomic_DNA"/>
</dbReference>
<proteinExistence type="predicted"/>
<dbReference type="Pfam" id="PF01926">
    <property type="entry name" value="MMR_HSR1"/>
    <property type="match status" value="1"/>
</dbReference>
<feature type="domain" description="SNTX MACPF/CDC-like" evidence="3">
    <location>
        <begin position="3"/>
        <end position="255"/>
    </location>
</feature>
<dbReference type="Pfam" id="PF24674">
    <property type="entry name" value="MACPF_SNTX"/>
    <property type="match status" value="1"/>
</dbReference>
<feature type="coiled-coil region" evidence="1">
    <location>
        <begin position="873"/>
        <end position="903"/>
    </location>
</feature>
<dbReference type="PANTHER" id="PTHR32046">
    <property type="entry name" value="G DOMAIN-CONTAINING PROTEIN"/>
    <property type="match status" value="1"/>
</dbReference>
<dbReference type="InterPro" id="IPR025662">
    <property type="entry name" value="Sigma_54_int_dom_ATP-bd_1"/>
</dbReference>
<dbReference type="PROSITE" id="PS00675">
    <property type="entry name" value="SIGMA54_INTERACT_1"/>
    <property type="match status" value="1"/>
</dbReference>
<keyword evidence="1" id="KW-0175">Coiled coil</keyword>
<evidence type="ECO:0000313" key="6">
    <source>
        <dbReference type="Proteomes" id="UP000726737"/>
    </source>
</evidence>
<dbReference type="InterPro" id="IPR056072">
    <property type="entry name" value="SNTX_MACPF/CDC-like_dom"/>
</dbReference>
<keyword evidence="6" id="KW-1185">Reference proteome</keyword>
<dbReference type="InterPro" id="IPR027417">
    <property type="entry name" value="P-loop_NTPase"/>
</dbReference>
<dbReference type="SUPFAM" id="SSF52540">
    <property type="entry name" value="P-loop containing nucleoside triphosphate hydrolases"/>
    <property type="match status" value="1"/>
</dbReference>
<gene>
    <name evidence="5" type="ORF">BG011_008390</name>
</gene>
<dbReference type="Pfam" id="PF26633">
    <property type="entry name" value="DUF8206"/>
    <property type="match status" value="1"/>
</dbReference>
<dbReference type="Proteomes" id="UP000726737">
    <property type="component" value="Unassembled WGS sequence"/>
</dbReference>
<feature type="domain" description="G" evidence="2">
    <location>
        <begin position="598"/>
        <end position="701"/>
    </location>
</feature>
<evidence type="ECO:0008006" key="7">
    <source>
        <dbReference type="Google" id="ProtNLM"/>
    </source>
</evidence>
<accession>A0A9P6TXM3</accession>
<dbReference type="OrthoDB" id="8954335at2759"/>
<evidence type="ECO:0000259" key="4">
    <source>
        <dbReference type="Pfam" id="PF26633"/>
    </source>
</evidence>
<dbReference type="PANTHER" id="PTHR32046:SF11">
    <property type="entry name" value="IMMUNE-ASSOCIATED NUCLEOTIDE-BINDING PROTEIN 10-LIKE"/>
    <property type="match status" value="1"/>
</dbReference>
<dbReference type="Gene3D" id="3.40.50.300">
    <property type="entry name" value="P-loop containing nucleotide triphosphate hydrolases"/>
    <property type="match status" value="1"/>
</dbReference>